<dbReference type="OrthoDB" id="9807329at2"/>
<keyword evidence="4" id="KW-0378">Hydrolase</keyword>
<feature type="domain" description="LD-carboxypeptidase N-terminal" evidence="7">
    <location>
        <begin position="13"/>
        <end position="128"/>
    </location>
</feature>
<evidence type="ECO:0000313" key="10">
    <source>
        <dbReference type="Proteomes" id="UP000306552"/>
    </source>
</evidence>
<keyword evidence="2 9" id="KW-0121">Carboxypeptidase</keyword>
<dbReference type="InterPro" id="IPR040449">
    <property type="entry name" value="Peptidase_S66_N"/>
</dbReference>
<sequence>MIEPNFLKPQDKVAIICTARAVDKKELKSALNMLKSWQLEPVIGKTIGLKYHQFGGTDHERAADLQHQINNPEIKAIWCAKGGYGTARMIDQIDFSPLLKNPKWIIGYSDVTALHLKLQGLGICSLHAQMPVDIQNKSETTRESLIQSLMSKPFNIEYISPFNSQAGHASGQLIGGNLSVLYSVLGSEPLPSFRDKILFLEDLDEYLYHIDRMILSLKRQEILKHIKGLIVGGMNAMNDNTIPFGQNAYEIINHYTKNLNIPIAYDCPVGHGCENYALTLGATVDLKVENNQVSIKY</sequence>
<dbReference type="Pfam" id="PF17676">
    <property type="entry name" value="Peptidase_S66C"/>
    <property type="match status" value="1"/>
</dbReference>
<evidence type="ECO:0000259" key="7">
    <source>
        <dbReference type="Pfam" id="PF02016"/>
    </source>
</evidence>
<proteinExistence type="inferred from homology"/>
<dbReference type="PANTHER" id="PTHR30237:SF2">
    <property type="entry name" value="MUREIN TETRAPEPTIDE CARBOXYPEPTIDASE"/>
    <property type="match status" value="1"/>
</dbReference>
<dbReference type="Proteomes" id="UP000306552">
    <property type="component" value="Unassembled WGS sequence"/>
</dbReference>
<protein>
    <submittedName>
        <fullName evidence="9">LD-carboxypeptidase</fullName>
    </submittedName>
</protein>
<feature type="domain" description="LD-carboxypeptidase C-terminal" evidence="8">
    <location>
        <begin position="170"/>
        <end position="286"/>
    </location>
</feature>
<dbReference type="Gene3D" id="3.40.50.10740">
    <property type="entry name" value="Class I glutamine amidotransferase-like"/>
    <property type="match status" value="1"/>
</dbReference>
<feature type="active site" description="Charge relay system" evidence="6">
    <location>
        <position position="271"/>
    </location>
</feature>
<comment type="caution">
    <text evidence="9">The sequence shown here is derived from an EMBL/GenBank/DDBJ whole genome shotgun (WGS) entry which is preliminary data.</text>
</comment>
<dbReference type="AlphaFoldDB" id="A0A4V6XY98"/>
<dbReference type="Gene3D" id="3.50.30.60">
    <property type="entry name" value="LD-carboxypeptidase A C-terminal domain-like"/>
    <property type="match status" value="1"/>
</dbReference>
<dbReference type="InterPro" id="IPR040921">
    <property type="entry name" value="Peptidase_S66C"/>
</dbReference>
<gene>
    <name evidence="9" type="ORF">FCN74_11770</name>
</gene>
<keyword evidence="3" id="KW-0645">Protease</keyword>
<evidence type="ECO:0000256" key="6">
    <source>
        <dbReference type="PIRSR" id="PIRSR028757-1"/>
    </source>
</evidence>
<accession>A0A4V6XY98</accession>
<comment type="similarity">
    <text evidence="1">Belongs to the peptidase S66 family.</text>
</comment>
<reference evidence="9 10" key="1">
    <citation type="submission" date="2019-04" db="EMBL/GenBank/DDBJ databases">
        <title>Psychroflexus halotolerans sp. nov., isolated from a marine solar saltern.</title>
        <authorList>
            <person name="Feng X."/>
        </authorList>
    </citation>
    <scope>NUCLEOTIDE SEQUENCE [LARGE SCALE GENOMIC DNA]</scope>
    <source>
        <strain evidence="9 10">WDS2C27</strain>
    </source>
</reference>
<dbReference type="EMBL" id="SWMU01000006">
    <property type="protein sequence ID" value="TKS55435.1"/>
    <property type="molecule type" value="Genomic_DNA"/>
</dbReference>
<dbReference type="InterPro" id="IPR027461">
    <property type="entry name" value="Carboxypeptidase_A_C_sf"/>
</dbReference>
<evidence type="ECO:0000256" key="5">
    <source>
        <dbReference type="ARBA" id="ARBA00022825"/>
    </source>
</evidence>
<dbReference type="PANTHER" id="PTHR30237">
    <property type="entry name" value="MURAMOYLTETRAPEPTIDE CARBOXYPEPTIDASE"/>
    <property type="match status" value="1"/>
</dbReference>
<dbReference type="GO" id="GO:0004180">
    <property type="term" value="F:carboxypeptidase activity"/>
    <property type="evidence" value="ECO:0007669"/>
    <property type="project" value="UniProtKB-KW"/>
</dbReference>
<feature type="active site" description="Nucleophile" evidence="6">
    <location>
        <position position="109"/>
    </location>
</feature>
<dbReference type="InterPro" id="IPR029062">
    <property type="entry name" value="Class_I_gatase-like"/>
</dbReference>
<evidence type="ECO:0000256" key="4">
    <source>
        <dbReference type="ARBA" id="ARBA00022801"/>
    </source>
</evidence>
<dbReference type="GO" id="GO:0006508">
    <property type="term" value="P:proteolysis"/>
    <property type="evidence" value="ECO:0007669"/>
    <property type="project" value="UniProtKB-KW"/>
</dbReference>
<dbReference type="SUPFAM" id="SSF52317">
    <property type="entry name" value="Class I glutamine amidotransferase-like"/>
    <property type="match status" value="1"/>
</dbReference>
<dbReference type="GO" id="GO:0008236">
    <property type="term" value="F:serine-type peptidase activity"/>
    <property type="evidence" value="ECO:0007669"/>
    <property type="project" value="UniProtKB-KW"/>
</dbReference>
<feature type="active site" description="Charge relay system" evidence="6">
    <location>
        <position position="201"/>
    </location>
</feature>
<evidence type="ECO:0000259" key="8">
    <source>
        <dbReference type="Pfam" id="PF17676"/>
    </source>
</evidence>
<dbReference type="InterPro" id="IPR027478">
    <property type="entry name" value="LdcA_N"/>
</dbReference>
<dbReference type="Pfam" id="PF02016">
    <property type="entry name" value="Peptidase_S66"/>
    <property type="match status" value="1"/>
</dbReference>
<dbReference type="PIRSF" id="PIRSF028757">
    <property type="entry name" value="LD-carboxypeptidase"/>
    <property type="match status" value="1"/>
</dbReference>
<dbReference type="SUPFAM" id="SSF141986">
    <property type="entry name" value="LD-carboxypeptidase A C-terminal domain-like"/>
    <property type="match status" value="1"/>
</dbReference>
<dbReference type="CDD" id="cd07025">
    <property type="entry name" value="Peptidase_S66"/>
    <property type="match status" value="1"/>
</dbReference>
<dbReference type="RefSeq" id="WP_138932806.1">
    <property type="nucleotide sequence ID" value="NZ_SWMU01000006.1"/>
</dbReference>
<keyword evidence="10" id="KW-1185">Reference proteome</keyword>
<evidence type="ECO:0000256" key="1">
    <source>
        <dbReference type="ARBA" id="ARBA00010233"/>
    </source>
</evidence>
<name>A0A4V6XY98_9FLAO</name>
<evidence type="ECO:0000313" key="9">
    <source>
        <dbReference type="EMBL" id="TKS55435.1"/>
    </source>
</evidence>
<organism evidence="9 10">
    <name type="scientific">Mesohalobacter halotolerans</name>
    <dbReference type="NCBI Taxonomy" id="1883405"/>
    <lineage>
        <taxon>Bacteria</taxon>
        <taxon>Pseudomonadati</taxon>
        <taxon>Bacteroidota</taxon>
        <taxon>Flavobacteriia</taxon>
        <taxon>Flavobacteriales</taxon>
        <taxon>Flavobacteriaceae</taxon>
        <taxon>Mesohalobacter</taxon>
    </lineage>
</organism>
<evidence type="ECO:0000256" key="2">
    <source>
        <dbReference type="ARBA" id="ARBA00022645"/>
    </source>
</evidence>
<evidence type="ECO:0000256" key="3">
    <source>
        <dbReference type="ARBA" id="ARBA00022670"/>
    </source>
</evidence>
<keyword evidence="5" id="KW-0720">Serine protease</keyword>
<dbReference type="InterPro" id="IPR003507">
    <property type="entry name" value="S66_fam"/>
</dbReference>